<gene>
    <name evidence="1" type="ORF">C1I64_07370</name>
</gene>
<evidence type="ECO:0000313" key="2">
    <source>
        <dbReference type="Proteomes" id="UP000285317"/>
    </source>
</evidence>
<accession>A0A3Q9UW46</accession>
<dbReference type="Proteomes" id="UP000285317">
    <property type="component" value="Chromosome"/>
</dbReference>
<proteinExistence type="predicted"/>
<dbReference type="KEGG" id="rfs:C1I64_07370"/>
<organism evidence="1 2">
    <name type="scientific">Rathayibacter festucae DSM 15932</name>
    <dbReference type="NCBI Taxonomy" id="1328866"/>
    <lineage>
        <taxon>Bacteria</taxon>
        <taxon>Bacillati</taxon>
        <taxon>Actinomycetota</taxon>
        <taxon>Actinomycetes</taxon>
        <taxon>Micrococcales</taxon>
        <taxon>Microbacteriaceae</taxon>
        <taxon>Rathayibacter</taxon>
    </lineage>
</organism>
<dbReference type="AlphaFoldDB" id="A0A3Q9UW46"/>
<dbReference type="EMBL" id="CP028137">
    <property type="protein sequence ID" value="AZZ51887.1"/>
    <property type="molecule type" value="Genomic_DNA"/>
</dbReference>
<name>A0A3Q9UW46_9MICO</name>
<dbReference type="PROSITE" id="PS51257">
    <property type="entry name" value="PROKAR_LIPOPROTEIN"/>
    <property type="match status" value="1"/>
</dbReference>
<sequence>MGVAHRISSPSGMCLSFLMIACTTDRDVEAPVQTTVKIQMLEVICTTGRGIALGGLSSDG</sequence>
<reference evidence="1 2" key="1">
    <citation type="submission" date="2018-03" db="EMBL/GenBank/DDBJ databases">
        <title>Bacteriophage NCPPB3778 and a type I-E CRISPR drive the evolution of the US Biological Select Agent, Rathayibacter toxicus.</title>
        <authorList>
            <person name="Davis E.W.II."/>
            <person name="Tabima J.F."/>
            <person name="Weisberg A.J."/>
            <person name="Dantas Lopes L."/>
            <person name="Wiseman M.S."/>
            <person name="Wiseman M.S."/>
            <person name="Pupko T."/>
            <person name="Belcher M.S."/>
            <person name="Sechler A.J."/>
            <person name="Tancos M.A."/>
            <person name="Schroeder B.K."/>
            <person name="Murray T.D."/>
            <person name="Luster D.G."/>
            <person name="Schneider W.L."/>
            <person name="Rogers E."/>
            <person name="Andreote F.D."/>
            <person name="Grunwald N.J."/>
            <person name="Putnam M.L."/>
            <person name="Chang J.H."/>
        </authorList>
    </citation>
    <scope>NUCLEOTIDE SEQUENCE [LARGE SCALE GENOMIC DNA]</scope>
    <source>
        <strain evidence="1 2">DSM 15932</strain>
    </source>
</reference>
<protein>
    <submittedName>
        <fullName evidence="1">Uncharacterized protein</fullName>
    </submittedName>
</protein>
<evidence type="ECO:0000313" key="1">
    <source>
        <dbReference type="EMBL" id="AZZ51887.1"/>
    </source>
</evidence>